<feature type="domain" description="ABC transporter" evidence="4">
    <location>
        <begin position="3"/>
        <end position="234"/>
    </location>
</feature>
<dbReference type="Proteomes" id="UP000199514">
    <property type="component" value="Unassembled WGS sequence"/>
</dbReference>
<dbReference type="PROSITE" id="PS00211">
    <property type="entry name" value="ABC_TRANSPORTER_1"/>
    <property type="match status" value="1"/>
</dbReference>
<keyword evidence="3 5" id="KW-0067">ATP-binding</keyword>
<evidence type="ECO:0000313" key="6">
    <source>
        <dbReference type="Proteomes" id="UP000199514"/>
    </source>
</evidence>
<dbReference type="Gene3D" id="3.40.50.300">
    <property type="entry name" value="P-loop containing nucleotide triphosphate hydrolases"/>
    <property type="match status" value="1"/>
</dbReference>
<dbReference type="InterPro" id="IPR017871">
    <property type="entry name" value="ABC_transporter-like_CS"/>
</dbReference>
<dbReference type="InterPro" id="IPR003593">
    <property type="entry name" value="AAA+_ATPase"/>
</dbReference>
<keyword evidence="2" id="KW-0547">Nucleotide-binding</keyword>
<evidence type="ECO:0000256" key="3">
    <source>
        <dbReference type="ARBA" id="ARBA00022840"/>
    </source>
</evidence>
<dbReference type="InterPro" id="IPR051782">
    <property type="entry name" value="ABC_Transporter_VariousFunc"/>
</dbReference>
<evidence type="ECO:0000259" key="4">
    <source>
        <dbReference type="PROSITE" id="PS50893"/>
    </source>
</evidence>
<evidence type="ECO:0000256" key="1">
    <source>
        <dbReference type="ARBA" id="ARBA00022448"/>
    </source>
</evidence>
<accession>A0A1I1F4C0</accession>
<dbReference type="PANTHER" id="PTHR42939:SF1">
    <property type="entry name" value="ABC TRANSPORTER ATP-BINDING PROTEIN ALBC-RELATED"/>
    <property type="match status" value="1"/>
</dbReference>
<dbReference type="GO" id="GO:0016887">
    <property type="term" value="F:ATP hydrolysis activity"/>
    <property type="evidence" value="ECO:0007669"/>
    <property type="project" value="InterPro"/>
</dbReference>
<dbReference type="EMBL" id="FOLE01000002">
    <property type="protein sequence ID" value="SFB94111.1"/>
    <property type="molecule type" value="Genomic_DNA"/>
</dbReference>
<dbReference type="InterPro" id="IPR003439">
    <property type="entry name" value="ABC_transporter-like_ATP-bd"/>
</dbReference>
<evidence type="ECO:0000256" key="2">
    <source>
        <dbReference type="ARBA" id="ARBA00022741"/>
    </source>
</evidence>
<reference evidence="5 6" key="1">
    <citation type="submission" date="2016-10" db="EMBL/GenBank/DDBJ databases">
        <authorList>
            <person name="de Groot N.N."/>
        </authorList>
    </citation>
    <scope>NUCLEOTIDE SEQUENCE [LARGE SCALE GENOMIC DNA]</scope>
    <source>
        <strain evidence="5 6">DSM 6793</strain>
    </source>
</reference>
<dbReference type="GO" id="GO:0005524">
    <property type="term" value="F:ATP binding"/>
    <property type="evidence" value="ECO:0007669"/>
    <property type="project" value="UniProtKB-KW"/>
</dbReference>
<keyword evidence="1" id="KW-0813">Transport</keyword>
<evidence type="ECO:0000313" key="5">
    <source>
        <dbReference type="EMBL" id="SFB94111.1"/>
    </source>
</evidence>
<protein>
    <submittedName>
        <fullName evidence="5">ABC-2 type transport system ATP-binding protein</fullName>
    </submittedName>
</protein>
<dbReference type="STRING" id="927664.SAMN05421780_10242"/>
<keyword evidence="6" id="KW-1185">Reference proteome</keyword>
<dbReference type="AlphaFoldDB" id="A0A1I1F4C0"/>
<dbReference type="SUPFAM" id="SSF52540">
    <property type="entry name" value="P-loop containing nucleoside triphosphate hydrolases"/>
    <property type="match status" value="1"/>
</dbReference>
<dbReference type="OrthoDB" id="9808363at2"/>
<organism evidence="5 6">
    <name type="scientific">Flexibacter flexilis DSM 6793</name>
    <dbReference type="NCBI Taxonomy" id="927664"/>
    <lineage>
        <taxon>Bacteria</taxon>
        <taxon>Pseudomonadati</taxon>
        <taxon>Bacteroidota</taxon>
        <taxon>Cytophagia</taxon>
        <taxon>Cytophagales</taxon>
        <taxon>Flexibacteraceae</taxon>
        <taxon>Flexibacter</taxon>
    </lineage>
</organism>
<dbReference type="Pfam" id="PF00005">
    <property type="entry name" value="ABC_tran"/>
    <property type="match status" value="1"/>
</dbReference>
<dbReference type="CDD" id="cd03230">
    <property type="entry name" value="ABC_DR_subfamily_A"/>
    <property type="match status" value="1"/>
</dbReference>
<dbReference type="InterPro" id="IPR027417">
    <property type="entry name" value="P-loop_NTPase"/>
</dbReference>
<name>A0A1I1F4C0_9BACT</name>
<sequence>MEIQFNNIVKSYNGNTVLSVENLVFSQNECIGLVGNNGAGKTTLFRLLLNLIRPTQGQVLSQGLNVADSETWKDYTSSYLDEGFLIDYLSPEEYFAFCGQLYGLDKKTIEARLQPFETLFNGEILGQKGKFIRDLSKGNQKKVGIAAAMLPQLPVLILDEPFANLDPSSQARLKKLFKDLREERNTLMLISSHELNHVTEMCDRIVVVEKGHIVRDMPNTETVLQELETYFSVI</sequence>
<dbReference type="PANTHER" id="PTHR42939">
    <property type="entry name" value="ABC TRANSPORTER ATP-BINDING PROTEIN ALBC-RELATED"/>
    <property type="match status" value="1"/>
</dbReference>
<dbReference type="RefSeq" id="WP_091507994.1">
    <property type="nucleotide sequence ID" value="NZ_FOLE01000002.1"/>
</dbReference>
<proteinExistence type="predicted"/>
<dbReference type="PROSITE" id="PS50893">
    <property type="entry name" value="ABC_TRANSPORTER_2"/>
    <property type="match status" value="1"/>
</dbReference>
<gene>
    <name evidence="5" type="ORF">SAMN05421780_10242</name>
</gene>
<dbReference type="SMART" id="SM00382">
    <property type="entry name" value="AAA"/>
    <property type="match status" value="1"/>
</dbReference>